<dbReference type="InterPro" id="IPR008921">
    <property type="entry name" value="DNA_pol3_clamp-load_cplx_C"/>
</dbReference>
<dbReference type="GO" id="GO:0003677">
    <property type="term" value="F:DNA binding"/>
    <property type="evidence" value="ECO:0007669"/>
    <property type="project" value="InterPro"/>
</dbReference>
<dbReference type="AlphaFoldDB" id="A0AAE3YBT8"/>
<comment type="similarity">
    <text evidence="7">Belongs to the DNA polymerase HolA subunit family.</text>
</comment>
<dbReference type="GO" id="GO:0006261">
    <property type="term" value="P:DNA-templated DNA replication"/>
    <property type="evidence" value="ECO:0007669"/>
    <property type="project" value="TreeGrafter"/>
</dbReference>
<comment type="caution">
    <text evidence="11">The sequence shown here is derived from an EMBL/GenBank/DDBJ whole genome shotgun (WGS) entry which is preliminary data.</text>
</comment>
<dbReference type="Pfam" id="PF06144">
    <property type="entry name" value="DNA_pol3_delta"/>
    <property type="match status" value="1"/>
</dbReference>
<feature type="domain" description="DNA polymerase III delta N-terminal" evidence="9">
    <location>
        <begin position="17"/>
        <end position="129"/>
    </location>
</feature>
<reference evidence="11" key="1">
    <citation type="submission" date="2023-07" db="EMBL/GenBank/DDBJ databases">
        <title>Sequencing the genomes of 1000 actinobacteria strains.</title>
        <authorList>
            <person name="Klenk H.-P."/>
        </authorList>
    </citation>
    <scope>NUCLEOTIDE SEQUENCE</scope>
    <source>
        <strain evidence="11">DSM 13988</strain>
    </source>
</reference>
<dbReference type="GO" id="GO:0009360">
    <property type="term" value="C:DNA polymerase III complex"/>
    <property type="evidence" value="ECO:0007669"/>
    <property type="project" value="InterPro"/>
</dbReference>
<dbReference type="SUPFAM" id="SSF52540">
    <property type="entry name" value="P-loop containing nucleoside triphosphate hydrolases"/>
    <property type="match status" value="1"/>
</dbReference>
<dbReference type="RefSeq" id="WP_309848427.1">
    <property type="nucleotide sequence ID" value="NZ_BAAAIU010000004.1"/>
</dbReference>
<dbReference type="Gene3D" id="3.40.50.300">
    <property type="entry name" value="P-loop containing nucleotide triphosphate hydrolases"/>
    <property type="match status" value="1"/>
</dbReference>
<sequence>MADVRSPREAELAPLVLFLGPEEFLFRKYSPKLRAQAQSQSPDSEIHRLDASTSAGGELDAATQASLFSPAAYVEVENLAAMTEAFLEDALAYLANPAPEVALVMHHAGGNRGKKLLDQLKRSAVVYDCATPKKDAEKQSYVLHEFRTARRRISPDAVTALVAAVGTSLAELDSACAQLIQDVPGDVDAATVDTYYGGRVEATAFKVADAALAGQTAHALGIARAAMNTGTDPVPLVAAIGAKVRSTARVFEYRGGPGDAAKAFGMAPWQAKNALADSRRWSTQTLRQAVAAVGEADYNVKGGTRNPAFVVERLIIEIGRLLSRR</sequence>
<feature type="domain" description="DNA polymerase III delta subunit-like C-terminal" evidence="10">
    <location>
        <begin position="202"/>
        <end position="317"/>
    </location>
</feature>
<dbReference type="PANTHER" id="PTHR34388">
    <property type="entry name" value="DNA POLYMERASE III SUBUNIT DELTA"/>
    <property type="match status" value="1"/>
</dbReference>
<evidence type="ECO:0000259" key="10">
    <source>
        <dbReference type="Pfam" id="PF21694"/>
    </source>
</evidence>
<dbReference type="PANTHER" id="PTHR34388:SF1">
    <property type="entry name" value="DNA POLYMERASE III SUBUNIT DELTA"/>
    <property type="match status" value="1"/>
</dbReference>
<dbReference type="SUPFAM" id="SSF48019">
    <property type="entry name" value="post-AAA+ oligomerization domain-like"/>
    <property type="match status" value="1"/>
</dbReference>
<evidence type="ECO:0000256" key="5">
    <source>
        <dbReference type="ARBA" id="ARBA00022705"/>
    </source>
</evidence>
<keyword evidence="6" id="KW-0239">DNA-directed DNA polymerase</keyword>
<dbReference type="NCBIfam" id="TIGR01128">
    <property type="entry name" value="holA"/>
    <property type="match status" value="1"/>
</dbReference>
<dbReference type="InterPro" id="IPR010372">
    <property type="entry name" value="DNA_pol3_delta_N"/>
</dbReference>
<name>A0AAE3YBT8_9MICC</name>
<organism evidence="11 12">
    <name type="scientific">Falsarthrobacter nasiphocae</name>
    <dbReference type="NCBI Taxonomy" id="189863"/>
    <lineage>
        <taxon>Bacteria</taxon>
        <taxon>Bacillati</taxon>
        <taxon>Actinomycetota</taxon>
        <taxon>Actinomycetes</taxon>
        <taxon>Micrococcales</taxon>
        <taxon>Micrococcaceae</taxon>
        <taxon>Falsarthrobacter</taxon>
    </lineage>
</organism>
<proteinExistence type="inferred from homology"/>
<dbReference type="GO" id="GO:0003887">
    <property type="term" value="F:DNA-directed DNA polymerase activity"/>
    <property type="evidence" value="ECO:0007669"/>
    <property type="project" value="UniProtKB-KW"/>
</dbReference>
<evidence type="ECO:0000313" key="12">
    <source>
        <dbReference type="Proteomes" id="UP001247307"/>
    </source>
</evidence>
<accession>A0AAE3YBT8</accession>
<evidence type="ECO:0000256" key="6">
    <source>
        <dbReference type="ARBA" id="ARBA00022932"/>
    </source>
</evidence>
<keyword evidence="12" id="KW-1185">Reference proteome</keyword>
<evidence type="ECO:0000256" key="4">
    <source>
        <dbReference type="ARBA" id="ARBA00022695"/>
    </source>
</evidence>
<keyword evidence="3 11" id="KW-0808">Transferase</keyword>
<evidence type="ECO:0000256" key="8">
    <source>
        <dbReference type="ARBA" id="ARBA00049244"/>
    </source>
</evidence>
<dbReference type="InterPro" id="IPR048466">
    <property type="entry name" value="DNA_pol3_delta-like_C"/>
</dbReference>
<keyword evidence="4 11" id="KW-0548">Nucleotidyltransferase</keyword>
<dbReference type="Proteomes" id="UP001247307">
    <property type="component" value="Unassembled WGS sequence"/>
</dbReference>
<evidence type="ECO:0000256" key="7">
    <source>
        <dbReference type="ARBA" id="ARBA00034754"/>
    </source>
</evidence>
<keyword evidence="5" id="KW-0235">DNA replication</keyword>
<evidence type="ECO:0000256" key="1">
    <source>
        <dbReference type="ARBA" id="ARBA00012417"/>
    </source>
</evidence>
<evidence type="ECO:0000313" key="11">
    <source>
        <dbReference type="EMBL" id="MDR6891063.1"/>
    </source>
</evidence>
<dbReference type="Pfam" id="PF21694">
    <property type="entry name" value="DNA_pol3_delta_C"/>
    <property type="match status" value="1"/>
</dbReference>
<dbReference type="InterPro" id="IPR005790">
    <property type="entry name" value="DNA_polIII_delta"/>
</dbReference>
<dbReference type="EMBL" id="JAVDUI010000001">
    <property type="protein sequence ID" value="MDR6891063.1"/>
    <property type="molecule type" value="Genomic_DNA"/>
</dbReference>
<dbReference type="EC" id="2.7.7.7" evidence="1"/>
<dbReference type="InterPro" id="IPR027417">
    <property type="entry name" value="P-loop_NTPase"/>
</dbReference>
<dbReference type="Gene3D" id="1.20.272.10">
    <property type="match status" value="1"/>
</dbReference>
<comment type="catalytic activity">
    <reaction evidence="8">
        <text>DNA(n) + a 2'-deoxyribonucleoside 5'-triphosphate = DNA(n+1) + diphosphate</text>
        <dbReference type="Rhea" id="RHEA:22508"/>
        <dbReference type="Rhea" id="RHEA-COMP:17339"/>
        <dbReference type="Rhea" id="RHEA-COMP:17340"/>
        <dbReference type="ChEBI" id="CHEBI:33019"/>
        <dbReference type="ChEBI" id="CHEBI:61560"/>
        <dbReference type="ChEBI" id="CHEBI:173112"/>
        <dbReference type="EC" id="2.7.7.7"/>
    </reaction>
</comment>
<evidence type="ECO:0000256" key="2">
    <source>
        <dbReference type="ARBA" id="ARBA00017703"/>
    </source>
</evidence>
<gene>
    <name evidence="11" type="ORF">J2S35_000003</name>
</gene>
<evidence type="ECO:0000259" key="9">
    <source>
        <dbReference type="Pfam" id="PF06144"/>
    </source>
</evidence>
<protein>
    <recommendedName>
        <fullName evidence="2">DNA polymerase III subunit delta</fullName>
        <ecNumber evidence="1">2.7.7.7</ecNumber>
    </recommendedName>
</protein>
<evidence type="ECO:0000256" key="3">
    <source>
        <dbReference type="ARBA" id="ARBA00022679"/>
    </source>
</evidence>